<dbReference type="Pfam" id="PF06013">
    <property type="entry name" value="WXG100"/>
    <property type="match status" value="1"/>
</dbReference>
<proteinExistence type="predicted"/>
<comment type="caution">
    <text evidence="1">The sequence shown here is derived from an EMBL/GenBank/DDBJ whole genome shotgun (WGS) entry which is preliminary data.</text>
</comment>
<reference evidence="1 2" key="1">
    <citation type="submission" date="2018-06" db="EMBL/GenBank/DDBJ databases">
        <title>Streptomyces reniochalinae sp. nov. and Streptomyces diacarnus sp. nov. from marine sponges.</title>
        <authorList>
            <person name="Li L."/>
        </authorList>
    </citation>
    <scope>NUCLEOTIDE SEQUENCE [LARGE SCALE GENOMIC DNA]</scope>
    <source>
        <strain evidence="1 2">LHW50302</strain>
    </source>
</reference>
<evidence type="ECO:0000313" key="1">
    <source>
        <dbReference type="EMBL" id="RCG13767.1"/>
    </source>
</evidence>
<dbReference type="InterPro" id="IPR036689">
    <property type="entry name" value="ESAT-6-like_sf"/>
</dbReference>
<dbReference type="AlphaFoldDB" id="A0A367E8U7"/>
<dbReference type="EMBL" id="QOIM01000047">
    <property type="protein sequence ID" value="RCG13767.1"/>
    <property type="molecule type" value="Genomic_DNA"/>
</dbReference>
<dbReference type="InterPro" id="IPR010310">
    <property type="entry name" value="T7SS_ESAT-6-like"/>
</dbReference>
<dbReference type="Proteomes" id="UP000253507">
    <property type="component" value="Unassembled WGS sequence"/>
</dbReference>
<dbReference type="Gene3D" id="1.10.287.1060">
    <property type="entry name" value="ESAT-6-like"/>
    <property type="match status" value="1"/>
</dbReference>
<evidence type="ECO:0000313" key="2">
    <source>
        <dbReference type="Proteomes" id="UP000253507"/>
    </source>
</evidence>
<dbReference type="OrthoDB" id="3253863at2"/>
<sequence length="160" mass="17944">MPREPSVWSRRYGPGGFPYAFEERGGTVRGATRVSDLDVTDEDLAQLISDLDAMEQYFKRKIERMDGLLDLVGNNWRGSTAKAFKELQRGVTEDARTVRESLILIEEAVKMSRDGFTAQELETLQKFRSLQSSVAGSDRLLDMADANPQANAPKSRLSEL</sequence>
<accession>A0A367E8U7</accession>
<name>A0A367E8U7_9ACTN</name>
<organism evidence="1 2">
    <name type="scientific">Streptomyces reniochalinae</name>
    <dbReference type="NCBI Taxonomy" id="2250578"/>
    <lineage>
        <taxon>Bacteria</taxon>
        <taxon>Bacillati</taxon>
        <taxon>Actinomycetota</taxon>
        <taxon>Actinomycetes</taxon>
        <taxon>Kitasatosporales</taxon>
        <taxon>Streptomycetaceae</taxon>
        <taxon>Streptomyces</taxon>
    </lineage>
</organism>
<protein>
    <submittedName>
        <fullName evidence="1">WXG100 family type VII secretion target</fullName>
    </submittedName>
</protein>
<dbReference type="SUPFAM" id="SSF140453">
    <property type="entry name" value="EsxAB dimer-like"/>
    <property type="match status" value="1"/>
</dbReference>
<gene>
    <name evidence="1" type="ORF">DQ392_31225</name>
</gene>
<keyword evidence="2" id="KW-1185">Reference proteome</keyword>